<keyword evidence="10 16" id="KW-0548">Nucleotidyltransferase</keyword>
<keyword evidence="9 16" id="KW-0812">Transmembrane</keyword>
<keyword evidence="13 16" id="KW-0472">Membrane</keyword>
<dbReference type="EMBL" id="MU826352">
    <property type="protein sequence ID" value="KAJ7380804.1"/>
    <property type="molecule type" value="Genomic_DNA"/>
</dbReference>
<proteinExistence type="inferred from homology"/>
<dbReference type="PANTHER" id="PTHR13773:SF8">
    <property type="entry name" value="PHOSPHATIDATE CYTIDYLYLTRANSFERASE, PHOTORECEPTOR-SPECIFIC"/>
    <property type="match status" value="1"/>
</dbReference>
<dbReference type="InterPro" id="IPR016720">
    <property type="entry name" value="PC_Trfase_euk"/>
</dbReference>
<keyword evidence="14 16" id="KW-0594">Phospholipid biosynthesis</keyword>
<dbReference type="AlphaFoldDB" id="A0A9X0D0Z1"/>
<keyword evidence="12 16" id="KW-0443">Lipid metabolism</keyword>
<accession>A0A9X0D0Z1</accession>
<keyword evidence="15 16" id="KW-1208">Phospholipid metabolism</keyword>
<evidence type="ECO:0000256" key="7">
    <source>
        <dbReference type="ARBA" id="ARBA00022516"/>
    </source>
</evidence>
<evidence type="ECO:0000256" key="5">
    <source>
        <dbReference type="ARBA" id="ARBA00010185"/>
    </source>
</evidence>
<keyword evidence="7 16" id="KW-0444">Lipid biosynthesis</keyword>
<evidence type="ECO:0000256" key="11">
    <source>
        <dbReference type="ARBA" id="ARBA00022989"/>
    </source>
</evidence>
<dbReference type="Proteomes" id="UP001163046">
    <property type="component" value="Unassembled WGS sequence"/>
</dbReference>
<evidence type="ECO:0000256" key="12">
    <source>
        <dbReference type="ARBA" id="ARBA00023098"/>
    </source>
</evidence>
<dbReference type="GO" id="GO:0016024">
    <property type="term" value="P:CDP-diacylglycerol biosynthetic process"/>
    <property type="evidence" value="ECO:0007669"/>
    <property type="project" value="UniProtKB-UniRule"/>
</dbReference>
<keyword evidence="11 16" id="KW-1133">Transmembrane helix</keyword>
<dbReference type="GO" id="GO:0005789">
    <property type="term" value="C:endoplasmic reticulum membrane"/>
    <property type="evidence" value="ECO:0007669"/>
    <property type="project" value="TreeGrafter"/>
</dbReference>
<dbReference type="OrthoDB" id="10260889at2759"/>
<dbReference type="PANTHER" id="PTHR13773">
    <property type="entry name" value="PHOSPHATIDATE CYTIDYLYLTRANSFERASE"/>
    <property type="match status" value="1"/>
</dbReference>
<feature type="transmembrane region" description="Helical" evidence="16">
    <location>
        <begin position="211"/>
        <end position="229"/>
    </location>
</feature>
<evidence type="ECO:0000256" key="8">
    <source>
        <dbReference type="ARBA" id="ARBA00022679"/>
    </source>
</evidence>
<protein>
    <recommendedName>
        <fullName evidence="6 16">Phosphatidate cytidylyltransferase</fullName>
        <ecNumber evidence="6 16">2.7.7.41</ecNumber>
    </recommendedName>
</protein>
<reference evidence="19" key="1">
    <citation type="submission" date="2023-01" db="EMBL/GenBank/DDBJ databases">
        <title>Genome assembly of the deep-sea coral Lophelia pertusa.</title>
        <authorList>
            <person name="Herrera S."/>
            <person name="Cordes E."/>
        </authorList>
    </citation>
    <scope>NUCLEOTIDE SEQUENCE</scope>
    <source>
        <strain evidence="19">USNM1676648</strain>
        <tissue evidence="19">Polyp</tissue>
    </source>
</reference>
<evidence type="ECO:0000256" key="10">
    <source>
        <dbReference type="ARBA" id="ARBA00022695"/>
    </source>
</evidence>
<name>A0A9X0D0Z1_9CNID</name>
<comment type="caution">
    <text evidence="19">The sequence shown here is derived from an EMBL/GenBank/DDBJ whole genome shotgun (WGS) entry which is preliminary data.</text>
</comment>
<sequence>MSTDAGATRRRGKEGLAANGSSEDLLDGIKREDNKKQEDQDEGINTSEPKEETNPDTAAPSEQPSMLTSLNPKWRNWWIRGMFSLVMIGGFFVIIYFGPLALILLIQCIQIKCYHEIISIGHKKYQKYSLPWFRSLSWYFLGCANVFFYGESITDYFNGNPNPQVDDASEEVVKTYITYHRLISYLLYLIGFILFVFSLKKEHYKVQFSLFGWTHVTLLIVVTQSHLIMQTVFEGLIWFFLPVSMVICNDIFAYIFGFFFGRTPLIKLSPKKTWEGFIGGGVATVIYGWLVSYFMCQYQYFVCHLEFSGSITDFKTTCEPAALYRLTAFTIPPPVKYLLGFGGLTQDEVWLYPMQFHSIVLSLFSSLIAPFGGFFASGFKRAFKVKDFGDTIPGHGGLVDRFDCQFLMATFVYVYNSTFIRAPQPHKVLQQFLSLMPEQQLNVYRELKASLLRRGIL</sequence>
<evidence type="ECO:0000256" key="3">
    <source>
        <dbReference type="ARBA" id="ARBA00005119"/>
    </source>
</evidence>
<evidence type="ECO:0000256" key="4">
    <source>
        <dbReference type="ARBA" id="ARBA00005189"/>
    </source>
</evidence>
<evidence type="ECO:0000256" key="16">
    <source>
        <dbReference type="PIRNR" id="PIRNR018269"/>
    </source>
</evidence>
<feature type="transmembrane region" description="Helical" evidence="16">
    <location>
        <begin position="356"/>
        <end position="376"/>
    </location>
</feature>
<comment type="subcellular location">
    <subcellularLocation>
        <location evidence="2">Membrane</location>
        <topology evidence="2">Multi-pass membrane protein</topology>
    </subcellularLocation>
</comment>
<comment type="pathway">
    <text evidence="4">Lipid metabolism.</text>
</comment>
<evidence type="ECO:0000256" key="18">
    <source>
        <dbReference type="SAM" id="MobiDB-lite"/>
    </source>
</evidence>
<feature type="transmembrane region" description="Helical" evidence="16">
    <location>
        <begin position="273"/>
        <end position="295"/>
    </location>
</feature>
<evidence type="ECO:0000256" key="13">
    <source>
        <dbReference type="ARBA" id="ARBA00023136"/>
    </source>
</evidence>
<dbReference type="PIRSF" id="PIRSF018269">
    <property type="entry name" value="PC_trans_euk"/>
    <property type="match status" value="1"/>
</dbReference>
<feature type="compositionally biased region" description="Basic and acidic residues" evidence="18">
    <location>
        <begin position="27"/>
        <end position="38"/>
    </location>
</feature>
<evidence type="ECO:0000256" key="6">
    <source>
        <dbReference type="ARBA" id="ARBA00012487"/>
    </source>
</evidence>
<keyword evidence="20" id="KW-1185">Reference proteome</keyword>
<evidence type="ECO:0000256" key="17">
    <source>
        <dbReference type="RuleBase" id="RU003938"/>
    </source>
</evidence>
<dbReference type="EC" id="2.7.7.41" evidence="6 16"/>
<evidence type="ECO:0000313" key="20">
    <source>
        <dbReference type="Proteomes" id="UP001163046"/>
    </source>
</evidence>
<dbReference type="PROSITE" id="PS01315">
    <property type="entry name" value="CDS"/>
    <property type="match status" value="1"/>
</dbReference>
<dbReference type="Pfam" id="PF01148">
    <property type="entry name" value="CTP_transf_1"/>
    <property type="match status" value="1"/>
</dbReference>
<dbReference type="InterPro" id="IPR000374">
    <property type="entry name" value="PC_trans"/>
</dbReference>
<feature type="region of interest" description="Disordered" evidence="18">
    <location>
        <begin position="1"/>
        <end position="67"/>
    </location>
</feature>
<evidence type="ECO:0000256" key="2">
    <source>
        <dbReference type="ARBA" id="ARBA00004141"/>
    </source>
</evidence>
<feature type="transmembrane region" description="Helical" evidence="16">
    <location>
        <begin position="77"/>
        <end position="109"/>
    </location>
</feature>
<evidence type="ECO:0000256" key="9">
    <source>
        <dbReference type="ARBA" id="ARBA00022692"/>
    </source>
</evidence>
<feature type="transmembrane region" description="Helical" evidence="16">
    <location>
        <begin position="182"/>
        <end position="199"/>
    </location>
</feature>
<keyword evidence="8 16" id="KW-0808">Transferase</keyword>
<evidence type="ECO:0000256" key="15">
    <source>
        <dbReference type="ARBA" id="ARBA00023264"/>
    </source>
</evidence>
<evidence type="ECO:0000256" key="1">
    <source>
        <dbReference type="ARBA" id="ARBA00001698"/>
    </source>
</evidence>
<evidence type="ECO:0000256" key="14">
    <source>
        <dbReference type="ARBA" id="ARBA00023209"/>
    </source>
</evidence>
<dbReference type="GO" id="GO:0004605">
    <property type="term" value="F:phosphatidate cytidylyltransferase activity"/>
    <property type="evidence" value="ECO:0007669"/>
    <property type="project" value="UniProtKB-UniRule"/>
</dbReference>
<comment type="pathway">
    <text evidence="3 16 17">Phospholipid metabolism; CDP-diacylglycerol biosynthesis; CDP-diacylglycerol from sn-glycerol 3-phosphate: step 3/3.</text>
</comment>
<feature type="transmembrane region" description="Helical" evidence="16">
    <location>
        <begin position="235"/>
        <end position="261"/>
    </location>
</feature>
<comment type="catalytic activity">
    <reaction evidence="1 16 17">
        <text>a 1,2-diacyl-sn-glycero-3-phosphate + CTP + H(+) = a CDP-1,2-diacyl-sn-glycerol + diphosphate</text>
        <dbReference type="Rhea" id="RHEA:16229"/>
        <dbReference type="ChEBI" id="CHEBI:15378"/>
        <dbReference type="ChEBI" id="CHEBI:33019"/>
        <dbReference type="ChEBI" id="CHEBI:37563"/>
        <dbReference type="ChEBI" id="CHEBI:58332"/>
        <dbReference type="ChEBI" id="CHEBI:58608"/>
        <dbReference type="EC" id="2.7.7.41"/>
    </reaction>
</comment>
<organism evidence="19 20">
    <name type="scientific">Desmophyllum pertusum</name>
    <dbReference type="NCBI Taxonomy" id="174260"/>
    <lineage>
        <taxon>Eukaryota</taxon>
        <taxon>Metazoa</taxon>
        <taxon>Cnidaria</taxon>
        <taxon>Anthozoa</taxon>
        <taxon>Hexacorallia</taxon>
        <taxon>Scleractinia</taxon>
        <taxon>Caryophylliina</taxon>
        <taxon>Caryophylliidae</taxon>
        <taxon>Desmophyllum</taxon>
    </lineage>
</organism>
<gene>
    <name evidence="19" type="primary">CDS1</name>
    <name evidence="19" type="ORF">OS493_007186</name>
</gene>
<feature type="transmembrane region" description="Helical" evidence="16">
    <location>
        <begin position="130"/>
        <end position="150"/>
    </location>
</feature>
<evidence type="ECO:0000313" key="19">
    <source>
        <dbReference type="EMBL" id="KAJ7380804.1"/>
    </source>
</evidence>
<comment type="similarity">
    <text evidence="5 16 17">Belongs to the CDS family.</text>
</comment>